<dbReference type="RefSeq" id="WP_269484082.1">
    <property type="nucleotide sequence ID" value="NZ_JAPXGL010000001.1"/>
</dbReference>
<feature type="domain" description="Polymerase beta nucleotidyltransferase" evidence="1">
    <location>
        <begin position="16"/>
        <end position="86"/>
    </location>
</feature>
<evidence type="ECO:0000259" key="1">
    <source>
        <dbReference type="Pfam" id="PF18765"/>
    </source>
</evidence>
<comment type="caution">
    <text evidence="2">The sequence shown here is derived from an EMBL/GenBank/DDBJ whole genome shotgun (WGS) entry which is preliminary data.</text>
</comment>
<dbReference type="PANTHER" id="PTHR33933">
    <property type="entry name" value="NUCLEOTIDYLTRANSFERASE"/>
    <property type="match status" value="1"/>
</dbReference>
<evidence type="ECO:0000313" key="3">
    <source>
        <dbReference type="Proteomes" id="UP001075225"/>
    </source>
</evidence>
<proteinExistence type="predicted"/>
<evidence type="ECO:0000313" key="2">
    <source>
        <dbReference type="EMBL" id="MCZ6158931.1"/>
    </source>
</evidence>
<reference evidence="2" key="1">
    <citation type="submission" date="2022-12" db="EMBL/GenBank/DDBJ databases">
        <title>Species Delineation and Comparative Genomics within the Campylobacter ureolyticus Complex.</title>
        <authorList>
            <person name="Maki J."/>
            <person name="Howard M."/>
            <person name="Connelly S."/>
            <person name="Hardy D.J."/>
            <person name="Cameron A."/>
        </authorList>
    </citation>
    <scope>NUCLEOTIDE SEQUENCE</scope>
    <source>
        <strain evidence="2">URMC_787</strain>
    </source>
</reference>
<dbReference type="InterPro" id="IPR041633">
    <property type="entry name" value="Polbeta"/>
</dbReference>
<gene>
    <name evidence="2" type="ORF">O6B32_00315</name>
</gene>
<sequence>MENLDNTHLPKGIQDKLIKKLKSLNPREIWIFGSYAKGTPKPSSDIDLFVIKKKIKKDFHEDIVNLRNELNKLGEKYGIDIDLFIDTKDLVEEKLLDEDEFYTSVFDGASRIYTKKDGINISILLQKKSWFDKIMQKVRIIFIKFFGIKDSNAAKNSEI</sequence>
<protein>
    <submittedName>
        <fullName evidence="2">Nucleotidyltransferase domain-containing protein</fullName>
    </submittedName>
</protein>
<accession>A0A9Q4KJT4</accession>
<dbReference type="InterPro" id="IPR043519">
    <property type="entry name" value="NT_sf"/>
</dbReference>
<dbReference type="Proteomes" id="UP001075225">
    <property type="component" value="Unassembled WGS sequence"/>
</dbReference>
<dbReference type="SUPFAM" id="SSF81301">
    <property type="entry name" value="Nucleotidyltransferase"/>
    <property type="match status" value="1"/>
</dbReference>
<organism evidence="2 3">
    <name type="scientific">Campylobacter ureolyticus</name>
    <dbReference type="NCBI Taxonomy" id="827"/>
    <lineage>
        <taxon>Bacteria</taxon>
        <taxon>Pseudomonadati</taxon>
        <taxon>Campylobacterota</taxon>
        <taxon>Epsilonproteobacteria</taxon>
        <taxon>Campylobacterales</taxon>
        <taxon>Campylobacteraceae</taxon>
        <taxon>Campylobacter</taxon>
    </lineage>
</organism>
<dbReference type="Pfam" id="PF18765">
    <property type="entry name" value="Polbeta"/>
    <property type="match status" value="1"/>
</dbReference>
<name>A0A9Q4KJT4_9BACT</name>
<dbReference type="PANTHER" id="PTHR33933:SF1">
    <property type="entry name" value="PROTEIN ADENYLYLTRANSFERASE MNTA-RELATED"/>
    <property type="match status" value="1"/>
</dbReference>
<dbReference type="Gene3D" id="3.30.460.10">
    <property type="entry name" value="Beta Polymerase, domain 2"/>
    <property type="match status" value="1"/>
</dbReference>
<dbReference type="EMBL" id="JAPXGO010000001">
    <property type="protein sequence ID" value="MCZ6158931.1"/>
    <property type="molecule type" value="Genomic_DNA"/>
</dbReference>
<dbReference type="CDD" id="cd05403">
    <property type="entry name" value="NT_KNTase_like"/>
    <property type="match status" value="1"/>
</dbReference>
<dbReference type="InterPro" id="IPR052548">
    <property type="entry name" value="Type_VII_TA_antitoxin"/>
</dbReference>
<dbReference type="AlphaFoldDB" id="A0A9Q4KJT4"/>